<protein>
    <submittedName>
        <fullName evidence="6">Putative hydrolase</fullName>
    </submittedName>
</protein>
<dbReference type="SMART" id="SM00481">
    <property type="entry name" value="POLIIIAc"/>
    <property type="match status" value="1"/>
</dbReference>
<feature type="binding site" evidence="4">
    <location>
        <position position="102"/>
    </location>
    <ligand>
        <name>Zn(2+)</name>
        <dbReference type="ChEBI" id="CHEBI:29105"/>
        <label>3</label>
    </ligand>
</feature>
<dbReference type="GO" id="GO:0016791">
    <property type="term" value="F:phosphatase activity"/>
    <property type="evidence" value="ECO:0007669"/>
    <property type="project" value="UniProtKB-UniRule"/>
</dbReference>
<dbReference type="PANTHER" id="PTHR36928:SF1">
    <property type="entry name" value="PHOSPHATASE YCDX-RELATED"/>
    <property type="match status" value="1"/>
</dbReference>
<feature type="binding site" evidence="4">
    <location>
        <position position="194"/>
    </location>
    <ligand>
        <name>Zn(2+)</name>
        <dbReference type="ChEBI" id="CHEBI:29105"/>
        <label>2</label>
    </ligand>
</feature>
<evidence type="ECO:0000313" key="7">
    <source>
        <dbReference type="Proteomes" id="UP000196365"/>
    </source>
</evidence>
<dbReference type="OrthoDB" id="9808747at2"/>
<keyword evidence="7" id="KW-1185">Reference proteome</keyword>
<gene>
    <name evidence="6" type="ORF">SAMN02745973_01777</name>
</gene>
<dbReference type="Gene3D" id="3.20.20.140">
    <property type="entry name" value="Metal-dependent hydrolases"/>
    <property type="match status" value="1"/>
</dbReference>
<dbReference type="SUPFAM" id="SSF89550">
    <property type="entry name" value="PHP domain-like"/>
    <property type="match status" value="1"/>
</dbReference>
<evidence type="ECO:0000256" key="4">
    <source>
        <dbReference type="HAMAP-Rule" id="MF_01561"/>
    </source>
</evidence>
<feature type="binding site" evidence="4">
    <location>
        <position position="132"/>
    </location>
    <ligand>
        <name>Zn(2+)</name>
        <dbReference type="ChEBI" id="CHEBI:29105"/>
        <label>3</label>
    </ligand>
</feature>
<dbReference type="Proteomes" id="UP000196365">
    <property type="component" value="Unassembled WGS sequence"/>
</dbReference>
<dbReference type="NCBIfam" id="NF006702">
    <property type="entry name" value="PRK09248.1"/>
    <property type="match status" value="1"/>
</dbReference>
<evidence type="ECO:0000256" key="2">
    <source>
        <dbReference type="ARBA" id="ARBA00022801"/>
    </source>
</evidence>
<feature type="binding site" evidence="4">
    <location>
        <position position="10"/>
    </location>
    <ligand>
        <name>Zn(2+)</name>
        <dbReference type="ChEBI" id="CHEBI:29105"/>
        <label>1</label>
    </ligand>
</feature>
<proteinExistence type="inferred from homology"/>
<keyword evidence="3 4" id="KW-0862">Zinc</keyword>
<dbReference type="InterPro" id="IPR050243">
    <property type="entry name" value="PHP_phosphatase"/>
</dbReference>
<dbReference type="InterPro" id="IPR016195">
    <property type="entry name" value="Pol/histidinol_Pase-like"/>
</dbReference>
<dbReference type="HAMAP" id="MF_01561">
    <property type="entry name" value="YcdX_phosphat"/>
    <property type="match status" value="1"/>
</dbReference>
<feature type="binding site" evidence="4">
    <location>
        <position position="16"/>
    </location>
    <ligand>
        <name>Zn(2+)</name>
        <dbReference type="ChEBI" id="CHEBI:29105"/>
        <label>2</label>
    </ligand>
</feature>
<dbReference type="PANTHER" id="PTHR36928">
    <property type="entry name" value="PHOSPHATASE YCDX-RELATED"/>
    <property type="match status" value="1"/>
</dbReference>
<dbReference type="AlphaFoldDB" id="A0A1T4NRA0"/>
<evidence type="ECO:0000256" key="3">
    <source>
        <dbReference type="ARBA" id="ARBA00022833"/>
    </source>
</evidence>
<feature type="binding site" evidence="4">
    <location>
        <position position="192"/>
    </location>
    <ligand>
        <name>Zn(2+)</name>
        <dbReference type="ChEBI" id="CHEBI:29105"/>
        <label>1</label>
    </ligand>
</feature>
<comment type="cofactor">
    <cofactor evidence="4">
        <name>Zn(2+)</name>
        <dbReference type="ChEBI" id="CHEBI:29105"/>
    </cofactor>
    <text evidence="4">Binds 3 Zn(2+) ions per subunit.</text>
</comment>
<feature type="domain" description="Polymerase/histidinol phosphatase N-terminal" evidence="5">
    <location>
        <begin position="5"/>
        <end position="79"/>
    </location>
</feature>
<feature type="binding site" evidence="4">
    <location>
        <position position="74"/>
    </location>
    <ligand>
        <name>Zn(2+)</name>
        <dbReference type="ChEBI" id="CHEBI:29105"/>
        <label>3</label>
    </ligand>
</feature>
<sequence length="251" mass="28082">MKFILDTHCHTIASGHAYSTINEIVEVAKEKGLELISITDHGPKLSGFPNVYYFSNLKVVPSEIKGVKVLKGVEANIMDCEGNLDLPQEFMKNLDIVLAGLHDPCFIPRTKEQNTQAVLNAMNNPYVDILVHPGNPLYKLDYDRIVEEAHRTNTLIEINNSSFISREGSYENCLEIAKKCKERGVKIILGSDTHYAGDVGNFSKARKILGEVEFPEELIMNTSVEKLVSFLREKGKHPLRGRKRTGIGSDL</sequence>
<accession>A0A1T4NRA0</accession>
<evidence type="ECO:0000259" key="5">
    <source>
        <dbReference type="SMART" id="SM00481"/>
    </source>
</evidence>
<dbReference type="CDD" id="cd07437">
    <property type="entry name" value="PHP_HisPPase_Ycdx_like"/>
    <property type="match status" value="1"/>
</dbReference>
<dbReference type="InterPro" id="IPR003141">
    <property type="entry name" value="Pol/His_phosphatase_N"/>
</dbReference>
<feature type="binding site" evidence="4">
    <location>
        <position position="41"/>
    </location>
    <ligand>
        <name>Zn(2+)</name>
        <dbReference type="ChEBI" id="CHEBI:29105"/>
        <label>2</label>
    </ligand>
</feature>
<dbReference type="GO" id="GO:0005829">
    <property type="term" value="C:cytosol"/>
    <property type="evidence" value="ECO:0007669"/>
    <property type="project" value="TreeGrafter"/>
</dbReference>
<comment type="similarity">
    <text evidence="4">Belongs to the PHP family.</text>
</comment>
<reference evidence="6 7" key="1">
    <citation type="submission" date="2017-02" db="EMBL/GenBank/DDBJ databases">
        <authorList>
            <person name="Peterson S.W."/>
        </authorList>
    </citation>
    <scope>NUCLEOTIDE SEQUENCE [LARGE SCALE GENOMIC DNA]</scope>
    <source>
        <strain evidence="6 7">DSM 15102</strain>
    </source>
</reference>
<dbReference type="EMBL" id="FUWV01000012">
    <property type="protein sequence ID" value="SJZ81734.1"/>
    <property type="molecule type" value="Genomic_DNA"/>
</dbReference>
<dbReference type="Pfam" id="PF02811">
    <property type="entry name" value="PHP"/>
    <property type="match status" value="1"/>
</dbReference>
<evidence type="ECO:0000256" key="1">
    <source>
        <dbReference type="ARBA" id="ARBA00022723"/>
    </source>
</evidence>
<dbReference type="GO" id="GO:0008270">
    <property type="term" value="F:zinc ion binding"/>
    <property type="evidence" value="ECO:0007669"/>
    <property type="project" value="UniProtKB-UniRule"/>
</dbReference>
<organism evidence="6 7">
    <name type="scientific">Garciella nitratireducens DSM 15102</name>
    <dbReference type="NCBI Taxonomy" id="1121911"/>
    <lineage>
        <taxon>Bacteria</taxon>
        <taxon>Bacillati</taxon>
        <taxon>Bacillota</taxon>
        <taxon>Clostridia</taxon>
        <taxon>Eubacteriales</taxon>
        <taxon>Eubacteriaceae</taxon>
        <taxon>Garciella</taxon>
    </lineage>
</organism>
<feature type="binding site" evidence="4">
    <location>
        <position position="74"/>
    </location>
    <ligand>
        <name>Zn(2+)</name>
        <dbReference type="ChEBI" id="CHEBI:29105"/>
        <label>1</label>
    </ligand>
</feature>
<evidence type="ECO:0000313" key="6">
    <source>
        <dbReference type="EMBL" id="SJZ81734.1"/>
    </source>
</evidence>
<feature type="binding site" evidence="4">
    <location>
        <position position="8"/>
    </location>
    <ligand>
        <name>Zn(2+)</name>
        <dbReference type="ChEBI" id="CHEBI:29105"/>
        <label>1</label>
    </ligand>
</feature>
<dbReference type="RefSeq" id="WP_087679157.1">
    <property type="nucleotide sequence ID" value="NZ_FUWV01000012.1"/>
</dbReference>
<dbReference type="InterPro" id="IPR004013">
    <property type="entry name" value="PHP_dom"/>
</dbReference>
<keyword evidence="1 4" id="KW-0479">Metal-binding</keyword>
<keyword evidence="2 4" id="KW-0378">Hydrolase</keyword>
<dbReference type="InterPro" id="IPR023710">
    <property type="entry name" value="Phosphatase_YcdX_put"/>
</dbReference>
<name>A0A1T4NRA0_9FIRM</name>